<sequence>RKQLKKTKSTSNITSRPAKIQKMSSEELPSSIINTKMSLILFDEVDIVFNSDRGFLSAVQKFIKITKRPIVLTTNDERFRERFNSDIEAINLMKP</sequence>
<protein>
    <recommendedName>
        <fullName evidence="5">ATPase AAA-type core domain-containing protein</fullName>
    </recommendedName>
</protein>
<dbReference type="AlphaFoldDB" id="T1EIQ8"/>
<dbReference type="GeneID" id="20196458"/>
<dbReference type="CTD" id="20196458"/>
<dbReference type="InParanoid" id="T1EIQ8"/>
<evidence type="ECO:0008006" key="5">
    <source>
        <dbReference type="Google" id="ProtNLM"/>
    </source>
</evidence>
<dbReference type="OrthoDB" id="9996895at2759"/>
<reference evidence="4" key="1">
    <citation type="submission" date="2012-12" db="EMBL/GenBank/DDBJ databases">
        <authorList>
            <person name="Hellsten U."/>
            <person name="Grimwood J."/>
            <person name="Chapman J.A."/>
            <person name="Shapiro H."/>
            <person name="Aerts A."/>
            <person name="Otillar R.P."/>
            <person name="Terry A.Y."/>
            <person name="Boore J.L."/>
            <person name="Simakov O."/>
            <person name="Marletaz F."/>
            <person name="Cho S.-J."/>
            <person name="Edsinger-Gonzales E."/>
            <person name="Havlak P."/>
            <person name="Kuo D.-H."/>
            <person name="Larsson T."/>
            <person name="Lv J."/>
            <person name="Arendt D."/>
            <person name="Savage R."/>
            <person name="Osoegawa K."/>
            <person name="de Jong P."/>
            <person name="Lindberg D.R."/>
            <person name="Seaver E.C."/>
            <person name="Weisblat D.A."/>
            <person name="Putnam N.H."/>
            <person name="Grigoriev I.V."/>
            <person name="Rokhsar D.S."/>
        </authorList>
    </citation>
    <scope>NUCLEOTIDE SEQUENCE</scope>
</reference>
<evidence type="ECO:0000313" key="4">
    <source>
        <dbReference type="Proteomes" id="UP000015101"/>
    </source>
</evidence>
<dbReference type="KEGG" id="hro:HELRODRAFT_138031"/>
<dbReference type="EMBL" id="KB096222">
    <property type="protein sequence ID" value="ESO07181.1"/>
    <property type="molecule type" value="Genomic_DNA"/>
</dbReference>
<dbReference type="InterPro" id="IPR027417">
    <property type="entry name" value="P-loop_NTPase"/>
</dbReference>
<organism evidence="3 4">
    <name type="scientific">Helobdella robusta</name>
    <name type="common">Californian leech</name>
    <dbReference type="NCBI Taxonomy" id="6412"/>
    <lineage>
        <taxon>Eukaryota</taxon>
        <taxon>Metazoa</taxon>
        <taxon>Spiralia</taxon>
        <taxon>Lophotrochozoa</taxon>
        <taxon>Annelida</taxon>
        <taxon>Clitellata</taxon>
        <taxon>Hirudinea</taxon>
        <taxon>Rhynchobdellida</taxon>
        <taxon>Glossiphoniidae</taxon>
        <taxon>Helobdella</taxon>
    </lineage>
</organism>
<proteinExistence type="predicted"/>
<dbReference type="HOGENOM" id="CLU_2378681_0_0_1"/>
<reference evidence="3" key="3">
    <citation type="submission" date="2015-06" db="UniProtKB">
        <authorList>
            <consortium name="EnsemblMetazoa"/>
        </authorList>
    </citation>
    <scope>IDENTIFICATION</scope>
</reference>
<feature type="region of interest" description="Disordered" evidence="1">
    <location>
        <begin position="1"/>
        <end position="25"/>
    </location>
</feature>
<dbReference type="STRING" id="6412.T1EIQ8"/>
<dbReference type="RefSeq" id="XP_009014559.1">
    <property type="nucleotide sequence ID" value="XM_009016311.1"/>
</dbReference>
<evidence type="ECO:0000313" key="3">
    <source>
        <dbReference type="EnsemblMetazoa" id="HelroP138031"/>
    </source>
</evidence>
<keyword evidence="4" id="KW-1185">Reference proteome</keyword>
<name>T1EIQ8_HELRO</name>
<dbReference type="PANTHER" id="PTHR23389:SF21">
    <property type="entry name" value="ATPASE FAMILY AAA DOMAIN-CONTAINING PROTEIN 5"/>
    <property type="match status" value="1"/>
</dbReference>
<evidence type="ECO:0000313" key="2">
    <source>
        <dbReference type="EMBL" id="ESO07181.1"/>
    </source>
</evidence>
<dbReference type="EMBL" id="AMQM01003572">
    <property type="status" value="NOT_ANNOTATED_CDS"/>
    <property type="molecule type" value="Genomic_DNA"/>
</dbReference>
<dbReference type="Proteomes" id="UP000015101">
    <property type="component" value="Unassembled WGS sequence"/>
</dbReference>
<dbReference type="Gene3D" id="3.40.50.300">
    <property type="entry name" value="P-loop containing nucleotide triphosphate hydrolases"/>
    <property type="match status" value="1"/>
</dbReference>
<dbReference type="EnsemblMetazoa" id="HelroT138031">
    <property type="protein sequence ID" value="HelroP138031"/>
    <property type="gene ID" value="HelroG138031"/>
</dbReference>
<dbReference type="PANTHER" id="PTHR23389">
    <property type="entry name" value="CHROMOSOME TRANSMISSION FIDELITY FACTOR 18"/>
    <property type="match status" value="1"/>
</dbReference>
<reference evidence="2 4" key="2">
    <citation type="journal article" date="2013" name="Nature">
        <title>Insights into bilaterian evolution from three spiralian genomes.</title>
        <authorList>
            <person name="Simakov O."/>
            <person name="Marletaz F."/>
            <person name="Cho S.J."/>
            <person name="Edsinger-Gonzales E."/>
            <person name="Havlak P."/>
            <person name="Hellsten U."/>
            <person name="Kuo D.H."/>
            <person name="Larsson T."/>
            <person name="Lv J."/>
            <person name="Arendt D."/>
            <person name="Savage R."/>
            <person name="Osoegawa K."/>
            <person name="de Jong P."/>
            <person name="Grimwood J."/>
            <person name="Chapman J.A."/>
            <person name="Shapiro H."/>
            <person name="Aerts A."/>
            <person name="Otillar R.P."/>
            <person name="Terry A.Y."/>
            <person name="Boore J.L."/>
            <person name="Grigoriev I.V."/>
            <person name="Lindberg D.R."/>
            <person name="Seaver E.C."/>
            <person name="Weisblat D.A."/>
            <person name="Putnam N.H."/>
            <person name="Rokhsar D.S."/>
        </authorList>
    </citation>
    <scope>NUCLEOTIDE SEQUENCE</scope>
</reference>
<accession>T1EIQ8</accession>
<evidence type="ECO:0000256" key="1">
    <source>
        <dbReference type="SAM" id="MobiDB-lite"/>
    </source>
</evidence>
<gene>
    <name evidence="3" type="primary">20196458</name>
    <name evidence="2" type="ORF">HELRODRAFT_138031</name>
</gene>